<evidence type="ECO:0000313" key="3">
    <source>
        <dbReference type="Proteomes" id="UP000070598"/>
    </source>
</evidence>
<dbReference type="AlphaFoldDB" id="A0A132MI64"/>
<reference evidence="3" key="1">
    <citation type="submission" date="2015-02" db="EMBL/GenBank/DDBJ databases">
        <title>Physiological reanalysis, assessment of diazotrophy, and genome sequences of multiple isolates of Streptomyces thermoautotrophicus.</title>
        <authorList>
            <person name="MacKellar D.C."/>
            <person name="Lieber L."/>
            <person name="Norman J."/>
            <person name="Bolger A."/>
            <person name="Tobin C."/>
            <person name="Murray J.W."/>
            <person name="Friesen M."/>
            <person name="Prell J."/>
        </authorList>
    </citation>
    <scope>NUCLEOTIDE SEQUENCE [LARGE SCALE GENOMIC DNA]</scope>
    <source>
        <strain evidence="3">UBT1</strain>
    </source>
</reference>
<name>A0A132MI64_9ACTN</name>
<reference evidence="1 4" key="2">
    <citation type="submission" date="2015-02" db="EMBL/GenBank/DDBJ databases">
        <title>Physiological reanalysis, assessment of diazotrophy, and genome sequences of multiple isolates of Streptomyces thermoautotrophicus.</title>
        <authorList>
            <person name="MacKellar D.C."/>
            <person name="Lieber L."/>
            <person name="Norman J."/>
            <person name="Bolger A."/>
            <person name="Tobin C."/>
            <person name="Murray J.W."/>
            <person name="Prell J."/>
        </authorList>
    </citation>
    <scope>NUCLEOTIDE SEQUENCE [LARGE SCALE GENOMIC DNA]</scope>
    <source>
        <strain evidence="1 4">UBT1</strain>
    </source>
</reference>
<dbReference type="Proteomes" id="UP000070659">
    <property type="component" value="Unassembled WGS sequence"/>
</dbReference>
<dbReference type="Proteomes" id="UP000070598">
    <property type="component" value="Unassembled WGS sequence"/>
</dbReference>
<evidence type="ECO:0000313" key="1">
    <source>
        <dbReference type="EMBL" id="KWW97542.1"/>
    </source>
</evidence>
<dbReference type="PATRIC" id="fig|1469144.8.peg.213"/>
<dbReference type="EMBL" id="JYIK01001044">
    <property type="protein sequence ID" value="KWX07644.1"/>
    <property type="molecule type" value="Genomic_DNA"/>
</dbReference>
<accession>A0A132MI64</accession>
<evidence type="ECO:0000313" key="4">
    <source>
        <dbReference type="Proteomes" id="UP000070659"/>
    </source>
</evidence>
<sequence length="123" mass="13739">MRPITSDGTEMNRVWLVEERLWLRTPDETGCQVRDKDGQRCRQPAAWTLLALRPAETAAGAARLWSAACHDHLAVACHHLHDSVSAQARGLPHDESWVRVQPWKDCDPPGDAGRWTVLEALVG</sequence>
<comment type="caution">
    <text evidence="1">The sequence shown here is derived from an EMBL/GenBank/DDBJ whole genome shotgun (WGS) entry which is preliminary data.</text>
</comment>
<dbReference type="EMBL" id="JYIJ01000019">
    <property type="protein sequence ID" value="KWW97542.1"/>
    <property type="molecule type" value="Genomic_DNA"/>
</dbReference>
<gene>
    <name evidence="1" type="ORF">TH66_18245</name>
    <name evidence="2" type="ORF">TR74_18125</name>
</gene>
<proteinExistence type="predicted"/>
<protein>
    <submittedName>
        <fullName evidence="1">Uncharacterized protein</fullName>
    </submittedName>
</protein>
<organism evidence="1 4">
    <name type="scientific">Carbonactinospora thermoautotrophica</name>
    <dbReference type="NCBI Taxonomy" id="1469144"/>
    <lineage>
        <taxon>Bacteria</taxon>
        <taxon>Bacillati</taxon>
        <taxon>Actinomycetota</taxon>
        <taxon>Actinomycetes</taxon>
        <taxon>Kitasatosporales</taxon>
        <taxon>Carbonactinosporaceae</taxon>
        <taxon>Carbonactinospora</taxon>
    </lineage>
</organism>
<dbReference type="RefSeq" id="WP_066883789.1">
    <property type="nucleotide sequence ID" value="NZ_CP171739.1"/>
</dbReference>
<evidence type="ECO:0000313" key="2">
    <source>
        <dbReference type="EMBL" id="KWX07644.1"/>
    </source>
</evidence>